<gene>
    <name evidence="16" type="ORF">QX51_00970</name>
</gene>
<organism evidence="16 17">
    <name type="scientific">Terrisporobacter othiniensis</name>
    <dbReference type="NCBI Taxonomy" id="1577792"/>
    <lineage>
        <taxon>Bacteria</taxon>
        <taxon>Bacillati</taxon>
        <taxon>Bacillota</taxon>
        <taxon>Clostridia</taxon>
        <taxon>Peptostreptococcales</taxon>
        <taxon>Peptostreptococcaceae</taxon>
        <taxon>Terrisporobacter</taxon>
    </lineage>
</organism>
<evidence type="ECO:0000256" key="2">
    <source>
        <dbReference type="ARBA" id="ARBA00007487"/>
    </source>
</evidence>
<evidence type="ECO:0000256" key="11">
    <source>
        <dbReference type="ARBA" id="ARBA00033354"/>
    </source>
</evidence>
<proteinExistence type="inferred from homology"/>
<dbReference type="EMBL" id="JWHR01000013">
    <property type="protein sequence ID" value="KHS58735.1"/>
    <property type="molecule type" value="Genomic_DNA"/>
</dbReference>
<evidence type="ECO:0000256" key="7">
    <source>
        <dbReference type="ARBA" id="ARBA00022741"/>
    </source>
</evidence>
<keyword evidence="6 14" id="KW-0808">Transferase</keyword>
<comment type="pathway">
    <text evidence="1 14">Cofactor biosynthesis; adenosylcobalamin biosynthesis; adenosylcobalamin from cob(II)yrinate a,c-diamide: step 2/7.</text>
</comment>
<protein>
    <recommendedName>
        <fullName evidence="4 14">Corrinoid adenosyltransferase</fullName>
        <ecNumber evidence="3 14">2.5.1.17</ecNumber>
    </recommendedName>
    <alternativeName>
        <fullName evidence="9 14">Cob(II)alamin adenosyltransferase</fullName>
    </alternativeName>
    <alternativeName>
        <fullName evidence="11 14">Cob(II)yrinic acid a,c-diamide adenosyltransferase</fullName>
    </alternativeName>
    <alternativeName>
        <fullName evidence="10 14">Cobinamide/cobalamin adenosyltransferase</fullName>
    </alternativeName>
</protein>
<evidence type="ECO:0000256" key="12">
    <source>
        <dbReference type="ARBA" id="ARBA00048555"/>
    </source>
</evidence>
<dbReference type="STRING" id="1577792.QX51_00970"/>
<dbReference type="Proteomes" id="UP000031189">
    <property type="component" value="Unassembled WGS sequence"/>
</dbReference>
<evidence type="ECO:0000256" key="3">
    <source>
        <dbReference type="ARBA" id="ARBA00012454"/>
    </source>
</evidence>
<evidence type="ECO:0000256" key="14">
    <source>
        <dbReference type="RuleBase" id="RU366026"/>
    </source>
</evidence>
<evidence type="ECO:0000256" key="13">
    <source>
        <dbReference type="ARBA" id="ARBA00048692"/>
    </source>
</evidence>
<dbReference type="AlphaFoldDB" id="A0A0B3WVY6"/>
<dbReference type="OrthoDB" id="9778896at2"/>
<evidence type="ECO:0000256" key="1">
    <source>
        <dbReference type="ARBA" id="ARBA00005121"/>
    </source>
</evidence>
<dbReference type="GO" id="GO:0009236">
    <property type="term" value="P:cobalamin biosynthetic process"/>
    <property type="evidence" value="ECO:0007669"/>
    <property type="project" value="UniProtKB-UniRule"/>
</dbReference>
<keyword evidence="17" id="KW-1185">Reference proteome</keyword>
<dbReference type="InterPro" id="IPR029499">
    <property type="entry name" value="PduO-typ"/>
</dbReference>
<dbReference type="PANTHER" id="PTHR12213:SF0">
    <property type="entry name" value="CORRINOID ADENOSYLTRANSFERASE MMAB"/>
    <property type="match status" value="1"/>
</dbReference>
<dbReference type="GO" id="GO:0005524">
    <property type="term" value="F:ATP binding"/>
    <property type="evidence" value="ECO:0007669"/>
    <property type="project" value="UniProtKB-UniRule"/>
</dbReference>
<dbReference type="InterPro" id="IPR016030">
    <property type="entry name" value="CblAdoTrfase-like"/>
</dbReference>
<evidence type="ECO:0000256" key="4">
    <source>
        <dbReference type="ARBA" id="ARBA00020963"/>
    </source>
</evidence>
<dbReference type="InterPro" id="IPR036451">
    <property type="entry name" value="CblAdoTrfase-like_sf"/>
</dbReference>
<dbReference type="SUPFAM" id="SSF89028">
    <property type="entry name" value="Cobalamin adenosyltransferase-like"/>
    <property type="match status" value="1"/>
</dbReference>
<dbReference type="GO" id="GO:0008817">
    <property type="term" value="F:corrinoid adenosyltransferase activity"/>
    <property type="evidence" value="ECO:0007669"/>
    <property type="project" value="UniProtKB-UniRule"/>
</dbReference>
<dbReference type="NCBIfam" id="TIGR00636">
    <property type="entry name" value="PduO_Nterm"/>
    <property type="match status" value="1"/>
</dbReference>
<dbReference type="EC" id="2.5.1.17" evidence="3 14"/>
<sequence length="173" mass="19779">MKIYTKTGDKGKTSLYDGTRVDKDDIRVESYGTLDELNSYIGLCTNYAKDEDKEILRSIQIKLFAVSAELATKEEGTYKTPISNDDVVSLEKIIDSYIEKIDKIDAFIVPGTNLISANLHIARTICRKAERRIFSLSKIETVNPFLLKYINRLSDVIYAIARYNEAELIYIKY</sequence>
<reference evidence="16 17" key="1">
    <citation type="submission" date="2014-12" db="EMBL/GenBank/DDBJ databases">
        <title>Draft genome sequence of Terrisporobacter sp. 08-306576, isolated from the blood culture of a bacteremia patient.</title>
        <authorList>
            <person name="Lund L.C."/>
            <person name="Sydenham T.V."/>
            <person name="Hogh S.V."/>
            <person name="Skov M.N."/>
            <person name="Kemp M."/>
            <person name="Justesen U.S."/>
        </authorList>
    </citation>
    <scope>NUCLEOTIDE SEQUENCE [LARGE SCALE GENOMIC DNA]</scope>
    <source>
        <strain evidence="16 17">08-306576</strain>
    </source>
</reference>
<evidence type="ECO:0000313" key="17">
    <source>
        <dbReference type="Proteomes" id="UP000031189"/>
    </source>
</evidence>
<evidence type="ECO:0000256" key="10">
    <source>
        <dbReference type="ARBA" id="ARBA00033334"/>
    </source>
</evidence>
<dbReference type="RefSeq" id="WP_039678033.1">
    <property type="nucleotide sequence ID" value="NZ_JAWGXO010000005.1"/>
</dbReference>
<comment type="catalytic activity">
    <reaction evidence="12 14">
        <text>2 cob(II)yrinate a,c diamide + reduced [electron-transfer flavoprotein] + 2 ATP = 2 adenosylcob(III)yrinate a,c-diamide + 2 triphosphate + oxidized [electron-transfer flavoprotein] + 3 H(+)</text>
        <dbReference type="Rhea" id="RHEA:11528"/>
        <dbReference type="Rhea" id="RHEA-COMP:10685"/>
        <dbReference type="Rhea" id="RHEA-COMP:10686"/>
        <dbReference type="ChEBI" id="CHEBI:15378"/>
        <dbReference type="ChEBI" id="CHEBI:18036"/>
        <dbReference type="ChEBI" id="CHEBI:30616"/>
        <dbReference type="ChEBI" id="CHEBI:57692"/>
        <dbReference type="ChEBI" id="CHEBI:58307"/>
        <dbReference type="ChEBI" id="CHEBI:58503"/>
        <dbReference type="ChEBI" id="CHEBI:58537"/>
        <dbReference type="EC" id="2.5.1.17"/>
    </reaction>
</comment>
<evidence type="ECO:0000256" key="9">
    <source>
        <dbReference type="ARBA" id="ARBA00031529"/>
    </source>
</evidence>
<feature type="domain" description="Cobalamin adenosyltransferase-like" evidence="15">
    <location>
        <begin position="3"/>
        <end position="163"/>
    </location>
</feature>
<comment type="catalytic activity">
    <reaction evidence="13 14">
        <text>2 cob(II)alamin + reduced [electron-transfer flavoprotein] + 2 ATP = 2 adenosylcob(III)alamin + 2 triphosphate + oxidized [electron-transfer flavoprotein] + 3 H(+)</text>
        <dbReference type="Rhea" id="RHEA:28671"/>
        <dbReference type="Rhea" id="RHEA-COMP:10685"/>
        <dbReference type="Rhea" id="RHEA-COMP:10686"/>
        <dbReference type="ChEBI" id="CHEBI:15378"/>
        <dbReference type="ChEBI" id="CHEBI:16304"/>
        <dbReference type="ChEBI" id="CHEBI:18036"/>
        <dbReference type="ChEBI" id="CHEBI:18408"/>
        <dbReference type="ChEBI" id="CHEBI:30616"/>
        <dbReference type="ChEBI" id="CHEBI:57692"/>
        <dbReference type="ChEBI" id="CHEBI:58307"/>
        <dbReference type="EC" id="2.5.1.17"/>
    </reaction>
</comment>
<dbReference type="Gene3D" id="1.20.1200.10">
    <property type="entry name" value="Cobalamin adenosyltransferase-like"/>
    <property type="match status" value="1"/>
</dbReference>
<accession>A0A0B3WVY6</accession>
<dbReference type="Pfam" id="PF01923">
    <property type="entry name" value="Cob_adeno_trans"/>
    <property type="match status" value="1"/>
</dbReference>
<keyword evidence="7 14" id="KW-0547">Nucleotide-binding</keyword>
<dbReference type="UniPathway" id="UPA00148">
    <property type="reaction ID" value="UER00233"/>
</dbReference>
<evidence type="ECO:0000313" key="16">
    <source>
        <dbReference type="EMBL" id="KHS58735.1"/>
    </source>
</evidence>
<keyword evidence="8 14" id="KW-0067">ATP-binding</keyword>
<comment type="similarity">
    <text evidence="2 14">Belongs to the Cob(I)alamin adenosyltransferase family.</text>
</comment>
<keyword evidence="5 14" id="KW-0169">Cobalamin biosynthesis</keyword>
<dbReference type="PANTHER" id="PTHR12213">
    <property type="entry name" value="CORRINOID ADENOSYLTRANSFERASE"/>
    <property type="match status" value="1"/>
</dbReference>
<evidence type="ECO:0000256" key="5">
    <source>
        <dbReference type="ARBA" id="ARBA00022573"/>
    </source>
</evidence>
<evidence type="ECO:0000259" key="15">
    <source>
        <dbReference type="Pfam" id="PF01923"/>
    </source>
</evidence>
<evidence type="ECO:0000256" key="6">
    <source>
        <dbReference type="ARBA" id="ARBA00022679"/>
    </source>
</evidence>
<evidence type="ECO:0000256" key="8">
    <source>
        <dbReference type="ARBA" id="ARBA00022840"/>
    </source>
</evidence>
<name>A0A0B3WVY6_9FIRM</name>
<comment type="caution">
    <text evidence="16">The sequence shown here is derived from an EMBL/GenBank/DDBJ whole genome shotgun (WGS) entry which is preliminary data.</text>
</comment>